<dbReference type="OMA" id="MQVIMEW"/>
<keyword evidence="1" id="KW-0472">Membrane</keyword>
<dbReference type="Pfam" id="PF24800">
    <property type="entry name" value="DUF7702"/>
    <property type="match status" value="1"/>
</dbReference>
<dbReference type="InParanoid" id="K1WUR4"/>
<dbReference type="GeneID" id="18761366"/>
<reference evidence="3 4" key="1">
    <citation type="journal article" date="2012" name="BMC Genomics">
        <title>Sequencing the genome of Marssonina brunnea reveals fungus-poplar co-evolution.</title>
        <authorList>
            <person name="Zhu S."/>
            <person name="Cao Y.-Z."/>
            <person name="Jiang C."/>
            <person name="Tan B.-Y."/>
            <person name="Wang Z."/>
            <person name="Feng S."/>
            <person name="Zhang L."/>
            <person name="Su X.-H."/>
            <person name="Brejova B."/>
            <person name="Vinar T."/>
            <person name="Xu M."/>
            <person name="Wang M.-X."/>
            <person name="Zhang S.-G."/>
            <person name="Huang M.-R."/>
            <person name="Wu R."/>
            <person name="Zhou Y."/>
        </authorList>
    </citation>
    <scope>NUCLEOTIDE SEQUENCE [LARGE SCALE GENOMIC DNA]</scope>
    <source>
        <strain evidence="3 4">MB_m1</strain>
    </source>
</reference>
<feature type="transmembrane region" description="Helical" evidence="1">
    <location>
        <begin position="153"/>
        <end position="173"/>
    </location>
</feature>
<dbReference type="HOGENOM" id="CLU_064985_0_2_1"/>
<dbReference type="KEGG" id="mbe:MBM_05431"/>
<proteinExistence type="predicted"/>
<evidence type="ECO:0000313" key="3">
    <source>
        <dbReference type="EMBL" id="EKD16137.1"/>
    </source>
</evidence>
<dbReference type="EMBL" id="JH921439">
    <property type="protein sequence ID" value="EKD16137.1"/>
    <property type="molecule type" value="Genomic_DNA"/>
</dbReference>
<protein>
    <recommendedName>
        <fullName evidence="2">DUF7702 domain-containing protein</fullName>
    </recommendedName>
</protein>
<name>K1WUR4_MARBU</name>
<feature type="transmembrane region" description="Helical" evidence="1">
    <location>
        <begin position="70"/>
        <end position="94"/>
    </location>
</feature>
<feature type="transmembrane region" description="Helical" evidence="1">
    <location>
        <begin position="115"/>
        <end position="133"/>
    </location>
</feature>
<sequence length="364" mass="39835">MSFTEENILSVATIAFYSPTVPLSVYLCLRHGFSPNTGFLFLIFFSLIRIVGGALDLATIHSPTEQKAGVLHTVALVLSFTGLSPLLLSTLGLLYRVRFGMVKIYPTTLKPVHLVLVRVPVVAALVLCDEGAIDVGLKFAATGHLEIPLTSRVGVVIFLAVSLIAAFVALSMLRIRSRFGPDDRYVLYAITASLPLIWVRLIYGFLGAYISDPEFGFLGGNMLLMGCMSILPEMLVVIIYSALGILLPRRAPEPPVEKPKKQPKKKTKTVWRKPWKVVDAEDSPKISVVEVEEETDDTVGDMDRASIMGRLGDDKYEIGKEMFVVPGSKGTPGRGQYLGSMLVNRYLPPLSGLDSGVEFAFEKV</sequence>
<dbReference type="OrthoDB" id="2560628at2759"/>
<feature type="transmembrane region" description="Helical" evidence="1">
    <location>
        <begin position="39"/>
        <end position="58"/>
    </location>
</feature>
<feature type="transmembrane region" description="Helical" evidence="1">
    <location>
        <begin position="6"/>
        <end position="27"/>
    </location>
</feature>
<keyword evidence="4" id="KW-1185">Reference proteome</keyword>
<dbReference type="eggNOG" id="ENOG502SCPV">
    <property type="taxonomic scope" value="Eukaryota"/>
</dbReference>
<evidence type="ECO:0000259" key="2">
    <source>
        <dbReference type="Pfam" id="PF24800"/>
    </source>
</evidence>
<feature type="domain" description="DUF7702" evidence="2">
    <location>
        <begin position="4"/>
        <end position="247"/>
    </location>
</feature>
<dbReference type="PANTHER" id="PTHR42109:SF2">
    <property type="entry name" value="INTEGRAL MEMBRANE PROTEIN"/>
    <property type="match status" value="1"/>
</dbReference>
<accession>K1WUR4</accession>
<organism evidence="3 4">
    <name type="scientific">Marssonina brunnea f. sp. multigermtubi (strain MB_m1)</name>
    <name type="common">Marssonina leaf spot fungus</name>
    <dbReference type="NCBI Taxonomy" id="1072389"/>
    <lineage>
        <taxon>Eukaryota</taxon>
        <taxon>Fungi</taxon>
        <taxon>Dikarya</taxon>
        <taxon>Ascomycota</taxon>
        <taxon>Pezizomycotina</taxon>
        <taxon>Leotiomycetes</taxon>
        <taxon>Helotiales</taxon>
        <taxon>Drepanopezizaceae</taxon>
        <taxon>Drepanopeziza</taxon>
    </lineage>
</organism>
<dbReference type="PANTHER" id="PTHR42109">
    <property type="entry name" value="UNPLACED GENOMIC SCAFFOLD UM_SCAF_CONTIG_1.265, WHOLE GENOME SHOTGUN SEQUENCE"/>
    <property type="match status" value="1"/>
</dbReference>
<feature type="transmembrane region" description="Helical" evidence="1">
    <location>
        <begin position="185"/>
        <end position="210"/>
    </location>
</feature>
<evidence type="ECO:0000256" key="1">
    <source>
        <dbReference type="SAM" id="Phobius"/>
    </source>
</evidence>
<keyword evidence="1" id="KW-0812">Transmembrane</keyword>
<feature type="transmembrane region" description="Helical" evidence="1">
    <location>
        <begin position="222"/>
        <end position="247"/>
    </location>
</feature>
<dbReference type="Proteomes" id="UP000006753">
    <property type="component" value="Unassembled WGS sequence"/>
</dbReference>
<dbReference type="AlphaFoldDB" id="K1WUR4"/>
<keyword evidence="1" id="KW-1133">Transmembrane helix</keyword>
<dbReference type="RefSeq" id="XP_007293320.1">
    <property type="nucleotide sequence ID" value="XM_007293258.1"/>
</dbReference>
<evidence type="ECO:0000313" key="4">
    <source>
        <dbReference type="Proteomes" id="UP000006753"/>
    </source>
</evidence>
<dbReference type="InterPro" id="IPR056119">
    <property type="entry name" value="DUF7702"/>
</dbReference>
<gene>
    <name evidence="3" type="ORF">MBM_05431</name>
</gene>